<name>A0A3P8LEK9_9TREM</name>
<dbReference type="AlphaFoldDB" id="A0A3P8LEK9"/>
<gene>
    <name evidence="1" type="ORF">ECPE_LOCUS18396</name>
</gene>
<sequence>MSSALSAVEAKLLPGLSSTPLQELVLIGAPDIPTETDESKLTNSDMWISNVDQPSNAQRFCQHLATLFRSRFGPLTRIRRASRGDGICYGIV</sequence>
<reference evidence="1 2" key="1">
    <citation type="submission" date="2018-11" db="EMBL/GenBank/DDBJ databases">
        <authorList>
            <consortium name="Pathogen Informatics"/>
        </authorList>
    </citation>
    <scope>NUCLEOTIDE SEQUENCE [LARGE SCALE GENOMIC DNA]</scope>
    <source>
        <strain evidence="1 2">Egypt</strain>
    </source>
</reference>
<dbReference type="Proteomes" id="UP000272942">
    <property type="component" value="Unassembled WGS sequence"/>
</dbReference>
<protein>
    <submittedName>
        <fullName evidence="1">Uncharacterized protein</fullName>
    </submittedName>
</protein>
<keyword evidence="2" id="KW-1185">Reference proteome</keyword>
<evidence type="ECO:0000313" key="2">
    <source>
        <dbReference type="Proteomes" id="UP000272942"/>
    </source>
</evidence>
<dbReference type="OrthoDB" id="5806726at2759"/>
<accession>A0A3P8LEK9</accession>
<organism evidence="1 2">
    <name type="scientific">Echinostoma caproni</name>
    <dbReference type="NCBI Taxonomy" id="27848"/>
    <lineage>
        <taxon>Eukaryota</taxon>
        <taxon>Metazoa</taxon>
        <taxon>Spiralia</taxon>
        <taxon>Lophotrochozoa</taxon>
        <taxon>Platyhelminthes</taxon>
        <taxon>Trematoda</taxon>
        <taxon>Digenea</taxon>
        <taxon>Plagiorchiida</taxon>
        <taxon>Echinostomata</taxon>
        <taxon>Echinostomatoidea</taxon>
        <taxon>Echinostomatidae</taxon>
        <taxon>Echinostoma</taxon>
    </lineage>
</organism>
<proteinExistence type="predicted"/>
<dbReference type="EMBL" id="UZAN01078204">
    <property type="protein sequence ID" value="VDP96279.1"/>
    <property type="molecule type" value="Genomic_DNA"/>
</dbReference>
<evidence type="ECO:0000313" key="1">
    <source>
        <dbReference type="EMBL" id="VDP96279.1"/>
    </source>
</evidence>